<dbReference type="RefSeq" id="WP_145096702.1">
    <property type="nucleotide sequence ID" value="NZ_CP036274.1"/>
</dbReference>
<name>A0A517YKJ3_9BACT</name>
<accession>A0A517YKJ3</accession>
<keyword evidence="1" id="KW-0732">Signal</keyword>
<keyword evidence="3" id="KW-1185">Reference proteome</keyword>
<dbReference type="AlphaFoldDB" id="A0A517YKJ3"/>
<sequence precursor="true">MKLLSIFLPVAALFLQATTGHAQTLFDQTLNTCLHPKSEWERWSSTKAGDFVEFSDETRLCLRFEAVNVGDHELSVQTKTYHHHPNHLGHIPGPSLNVIKHVFKLAERKSVKPTKVTDDTLKLGNREFSTKLEEFIYQKRTVKKFWFSEAAPFDGILQHQQYVLGKVGQTYVATRFKKGDTTFGKE</sequence>
<reference evidence="2 3" key="1">
    <citation type="submission" date="2019-02" db="EMBL/GenBank/DDBJ databases">
        <title>Deep-cultivation of Planctomycetes and their phenomic and genomic characterization uncovers novel biology.</title>
        <authorList>
            <person name="Wiegand S."/>
            <person name="Jogler M."/>
            <person name="Boedeker C."/>
            <person name="Pinto D."/>
            <person name="Vollmers J."/>
            <person name="Rivas-Marin E."/>
            <person name="Kohn T."/>
            <person name="Peeters S.H."/>
            <person name="Heuer A."/>
            <person name="Rast P."/>
            <person name="Oberbeckmann S."/>
            <person name="Bunk B."/>
            <person name="Jeske O."/>
            <person name="Meyerdierks A."/>
            <person name="Storesund J.E."/>
            <person name="Kallscheuer N."/>
            <person name="Luecker S."/>
            <person name="Lage O.M."/>
            <person name="Pohl T."/>
            <person name="Merkel B.J."/>
            <person name="Hornburger P."/>
            <person name="Mueller R.-W."/>
            <person name="Bruemmer F."/>
            <person name="Labrenz M."/>
            <person name="Spormann A.M."/>
            <person name="Op den Camp H."/>
            <person name="Overmann J."/>
            <person name="Amann R."/>
            <person name="Jetten M.S.M."/>
            <person name="Mascher T."/>
            <person name="Medema M.H."/>
            <person name="Devos D.P."/>
            <person name="Kaster A.-K."/>
            <person name="Ovreas L."/>
            <person name="Rohde M."/>
            <person name="Galperin M.Y."/>
            <person name="Jogler C."/>
        </authorList>
    </citation>
    <scope>NUCLEOTIDE SEQUENCE [LARGE SCALE GENOMIC DNA]</scope>
    <source>
        <strain evidence="2 3">ETA_A8</strain>
    </source>
</reference>
<organism evidence="2 3">
    <name type="scientific">Anatilimnocola aggregata</name>
    <dbReference type="NCBI Taxonomy" id="2528021"/>
    <lineage>
        <taxon>Bacteria</taxon>
        <taxon>Pseudomonadati</taxon>
        <taxon>Planctomycetota</taxon>
        <taxon>Planctomycetia</taxon>
        <taxon>Pirellulales</taxon>
        <taxon>Pirellulaceae</taxon>
        <taxon>Anatilimnocola</taxon>
    </lineage>
</organism>
<evidence type="ECO:0000313" key="2">
    <source>
        <dbReference type="EMBL" id="QDU30740.1"/>
    </source>
</evidence>
<evidence type="ECO:0000313" key="3">
    <source>
        <dbReference type="Proteomes" id="UP000315017"/>
    </source>
</evidence>
<dbReference type="KEGG" id="aagg:ETAA8_58880"/>
<protein>
    <submittedName>
        <fullName evidence="2">Uncharacterized protein</fullName>
    </submittedName>
</protein>
<dbReference type="EMBL" id="CP036274">
    <property type="protein sequence ID" value="QDU30740.1"/>
    <property type="molecule type" value="Genomic_DNA"/>
</dbReference>
<proteinExistence type="predicted"/>
<dbReference type="Proteomes" id="UP000315017">
    <property type="component" value="Chromosome"/>
</dbReference>
<feature type="signal peptide" evidence="1">
    <location>
        <begin position="1"/>
        <end position="22"/>
    </location>
</feature>
<gene>
    <name evidence="2" type="ORF">ETAA8_58880</name>
</gene>
<feature type="chain" id="PRO_5022043539" evidence="1">
    <location>
        <begin position="23"/>
        <end position="186"/>
    </location>
</feature>
<evidence type="ECO:0000256" key="1">
    <source>
        <dbReference type="SAM" id="SignalP"/>
    </source>
</evidence>